<accession>A0ABV8JMJ9</accession>
<protein>
    <submittedName>
        <fullName evidence="1">Copper transporter</fullName>
    </submittedName>
</protein>
<dbReference type="Proteomes" id="UP001595843">
    <property type="component" value="Unassembled WGS sequence"/>
</dbReference>
<sequence>MFSKRYHLFTLTAVFLALGTGILLGGTHGGEWLKKQQQVLIQRLEVRYMEALKENRLLLGRVKEREREMKSRNQEHRRMFQTALHDELKGQVVLLVGGNGEERERLSRAIRWAGGIPDYGQKGSNPVLYDRYDAVVCLQPRIRRYQSVLHRDIRLAYSGPLILQSRFHSRTAFQEEEPFIYTFHGSVRREDSLEAYQAVKLIRHALNRRNEGWMDGKRADHLGDHSGL</sequence>
<comment type="caution">
    <text evidence="1">The sequence shown here is derived from an EMBL/GenBank/DDBJ whole genome shotgun (WGS) entry which is preliminary data.</text>
</comment>
<dbReference type="Pfam" id="PF11382">
    <property type="entry name" value="MctB"/>
    <property type="match status" value="1"/>
</dbReference>
<dbReference type="EMBL" id="JBHSAP010000018">
    <property type="protein sequence ID" value="MFC4078203.1"/>
    <property type="molecule type" value="Genomic_DNA"/>
</dbReference>
<reference evidence="2" key="1">
    <citation type="journal article" date="2019" name="Int. J. Syst. Evol. Microbiol.">
        <title>The Global Catalogue of Microorganisms (GCM) 10K type strain sequencing project: providing services to taxonomists for standard genome sequencing and annotation.</title>
        <authorList>
            <consortium name="The Broad Institute Genomics Platform"/>
            <consortium name="The Broad Institute Genome Sequencing Center for Infectious Disease"/>
            <person name="Wu L."/>
            <person name="Ma J."/>
        </authorList>
    </citation>
    <scope>NUCLEOTIDE SEQUENCE [LARGE SCALE GENOMIC DNA]</scope>
    <source>
        <strain evidence="2">IBRC-M 10813</strain>
    </source>
</reference>
<keyword evidence="2" id="KW-1185">Reference proteome</keyword>
<evidence type="ECO:0000313" key="2">
    <source>
        <dbReference type="Proteomes" id="UP001595843"/>
    </source>
</evidence>
<proteinExistence type="predicted"/>
<dbReference type="RefSeq" id="WP_380706026.1">
    <property type="nucleotide sequence ID" value="NZ_JBHSAP010000018.1"/>
</dbReference>
<name>A0ABV8JMJ9_9BACL</name>
<evidence type="ECO:0000313" key="1">
    <source>
        <dbReference type="EMBL" id="MFC4078203.1"/>
    </source>
</evidence>
<organism evidence="1 2">
    <name type="scientific">Salinithrix halophila</name>
    <dbReference type="NCBI Taxonomy" id="1485204"/>
    <lineage>
        <taxon>Bacteria</taxon>
        <taxon>Bacillati</taxon>
        <taxon>Bacillota</taxon>
        <taxon>Bacilli</taxon>
        <taxon>Bacillales</taxon>
        <taxon>Thermoactinomycetaceae</taxon>
        <taxon>Salinithrix</taxon>
    </lineage>
</organism>
<gene>
    <name evidence="1" type="ORF">ACFOUO_15495</name>
</gene>
<dbReference type="InterPro" id="IPR021522">
    <property type="entry name" value="MctB"/>
</dbReference>